<feature type="domain" description="Peptidase S9 prolyl oligopeptidase catalytic" evidence="5">
    <location>
        <begin position="465"/>
        <end position="674"/>
    </location>
</feature>
<evidence type="ECO:0000256" key="3">
    <source>
        <dbReference type="ARBA" id="ARBA00022729"/>
    </source>
</evidence>
<dbReference type="PANTHER" id="PTHR42776:SF13">
    <property type="entry name" value="DIPEPTIDYL-PEPTIDASE 5"/>
    <property type="match status" value="1"/>
</dbReference>
<evidence type="ECO:0000313" key="6">
    <source>
        <dbReference type="EMBL" id="QNR23109.1"/>
    </source>
</evidence>
<evidence type="ECO:0000256" key="2">
    <source>
        <dbReference type="ARBA" id="ARBA00022670"/>
    </source>
</evidence>
<dbReference type="InterPro" id="IPR029058">
    <property type="entry name" value="AB_hydrolase_fold"/>
</dbReference>
<dbReference type="Gene3D" id="3.40.50.1820">
    <property type="entry name" value="alpha/beta hydrolase"/>
    <property type="match status" value="1"/>
</dbReference>
<gene>
    <name evidence="6" type="ORF">H4K34_12065</name>
</gene>
<dbReference type="GO" id="GO:0006508">
    <property type="term" value="P:proteolysis"/>
    <property type="evidence" value="ECO:0007669"/>
    <property type="project" value="UniProtKB-KW"/>
</dbReference>
<keyword evidence="4" id="KW-0378">Hydrolase</keyword>
<evidence type="ECO:0000313" key="7">
    <source>
        <dbReference type="Proteomes" id="UP000516305"/>
    </source>
</evidence>
<keyword evidence="3" id="KW-0732">Signal</keyword>
<dbReference type="EMBL" id="CP060139">
    <property type="protein sequence ID" value="QNR23109.1"/>
    <property type="molecule type" value="Genomic_DNA"/>
</dbReference>
<dbReference type="Pfam" id="PF00326">
    <property type="entry name" value="Peptidase_S9"/>
    <property type="match status" value="1"/>
</dbReference>
<dbReference type="AlphaFoldDB" id="A0A7H0VBL1"/>
<evidence type="ECO:0000259" key="5">
    <source>
        <dbReference type="Pfam" id="PF00326"/>
    </source>
</evidence>
<accession>A0A7H0VBL1</accession>
<evidence type="ECO:0000256" key="1">
    <source>
        <dbReference type="ARBA" id="ARBA00010040"/>
    </source>
</evidence>
<dbReference type="Gene3D" id="2.120.10.30">
    <property type="entry name" value="TolB, C-terminal domain"/>
    <property type="match status" value="2"/>
</dbReference>
<keyword evidence="7" id="KW-1185">Reference proteome</keyword>
<name>A0A7H0VBL1_9FLAO</name>
<organism evidence="6 7">
    <name type="scientific">Croceimicrobium hydrocarbonivorans</name>
    <dbReference type="NCBI Taxonomy" id="2761580"/>
    <lineage>
        <taxon>Bacteria</taxon>
        <taxon>Pseudomonadati</taxon>
        <taxon>Bacteroidota</taxon>
        <taxon>Flavobacteriia</taxon>
        <taxon>Flavobacteriales</taxon>
        <taxon>Owenweeksiaceae</taxon>
        <taxon>Croceimicrobium</taxon>
    </lineage>
</organism>
<keyword evidence="2" id="KW-0645">Protease</keyword>
<dbReference type="FunFam" id="3.40.50.1820:FF:000028">
    <property type="entry name" value="S9 family peptidase"/>
    <property type="match status" value="1"/>
</dbReference>
<dbReference type="InterPro" id="IPR011042">
    <property type="entry name" value="6-blade_b-propeller_TolB-like"/>
</dbReference>
<dbReference type="InterPro" id="IPR001375">
    <property type="entry name" value="Peptidase_S9_cat"/>
</dbReference>
<evidence type="ECO:0000256" key="4">
    <source>
        <dbReference type="ARBA" id="ARBA00022801"/>
    </source>
</evidence>
<proteinExistence type="inferred from homology"/>
<sequence>MKKYISLFLLAGFGLMGQNEVMTPKKLWELGRVSLDAVSPDGKSMVYGVSRYDLEANSGNRDLYLMDIKSGKITQLTDLAGGEYGAHFFNNGVAFNHRGQLHWVDLNGQSQKPLTNIEGGISGAKAYKLADGSVKILFSKSFKTAETPAEMYPDLPKAEFRVMDDLMYRHWDSWDDYESMQVCISDYENEAVSSFKNLMDGSSFDSPVPPFGGSESYVLSPDGKYVVYESKYLNGKDFAEQTNSDLYLVDLSTGQTSNISDGMMGYDKNPQFSADGSKIAWLSMATNGYESDVNDLIILDLKSKEKTHVLKSSGNYDTYTLNSFAWNGSNEFVVGIPTMGSNQIFELEQKGKSWKFEKISQGDHNYNHFEIAKGGLVVDRQDMNNATEIYFLKDNGKATQLTHINDELYSKIGKSKIEKRMVKTSDGKDMLTWVIYPPDFDPNKKYPTLLYCQGGPQSQVSQFYSFRWNFQLMAAQGYIVVAPNRRGLPGFGREWNEKISKDWGGQPMRDYLAAIDDVAKEPFVDNDNLGCIGASYGGYSVYMLAGIHEGRFKSFISHCGLFDLESWYLSTEEMFFANYDLGGPYWDEANAETYSSFDPKDYVQNWDSPILVIHGGMDFRVPINQGMEAFQAAKLRGVPSRFLYFPNEGHWILSPQNGLVWHDQFFGWLDQWLKQ</sequence>
<dbReference type="RefSeq" id="WP_210757645.1">
    <property type="nucleotide sequence ID" value="NZ_CP060139.1"/>
</dbReference>
<dbReference type="GO" id="GO:0004252">
    <property type="term" value="F:serine-type endopeptidase activity"/>
    <property type="evidence" value="ECO:0007669"/>
    <property type="project" value="TreeGrafter"/>
</dbReference>
<dbReference type="SUPFAM" id="SSF82171">
    <property type="entry name" value="DPP6 N-terminal domain-like"/>
    <property type="match status" value="1"/>
</dbReference>
<protein>
    <submittedName>
        <fullName evidence="6">S9 family peptidase</fullName>
    </submittedName>
</protein>
<dbReference type="Proteomes" id="UP000516305">
    <property type="component" value="Chromosome"/>
</dbReference>
<comment type="similarity">
    <text evidence="1">Belongs to the peptidase S9C family.</text>
</comment>
<dbReference type="KEGG" id="chyd:H4K34_12065"/>
<dbReference type="PANTHER" id="PTHR42776">
    <property type="entry name" value="SERINE PEPTIDASE S9 FAMILY MEMBER"/>
    <property type="match status" value="1"/>
</dbReference>
<dbReference type="SUPFAM" id="SSF53474">
    <property type="entry name" value="alpha/beta-Hydrolases"/>
    <property type="match status" value="1"/>
</dbReference>
<reference evidence="6 7" key="1">
    <citation type="submission" date="2020-08" db="EMBL/GenBank/DDBJ databases">
        <title>Croceimicrobium hydrocarbonivorans gen. nov., sp. nov., a novel marine bacterium isolated from a bacterial consortium that degrades polyethylene terephthalate.</title>
        <authorList>
            <person name="Liu R."/>
        </authorList>
    </citation>
    <scope>NUCLEOTIDE SEQUENCE [LARGE SCALE GENOMIC DNA]</scope>
    <source>
        <strain evidence="6 7">A20-9</strain>
    </source>
</reference>